<evidence type="ECO:0000313" key="7">
    <source>
        <dbReference type="Proteomes" id="UP001431209"/>
    </source>
</evidence>
<dbReference type="Pfam" id="PF01753">
    <property type="entry name" value="zf-MYND"/>
    <property type="match status" value="1"/>
</dbReference>
<accession>A0AAW2ZKD2</accession>
<gene>
    <name evidence="6" type="ORF">AKO1_009294</name>
</gene>
<keyword evidence="1" id="KW-0479">Metal-binding</keyword>
<evidence type="ECO:0000256" key="3">
    <source>
        <dbReference type="ARBA" id="ARBA00022833"/>
    </source>
</evidence>
<name>A0AAW2ZKD2_9EUKA</name>
<proteinExistence type="predicted"/>
<protein>
    <submittedName>
        <fullName evidence="6">Ankyrin repeat and MYND domain-containing protein</fullName>
    </submittedName>
</protein>
<sequence length="395" mass="46508">MVFRGVGEGEICCCCGTQSHLKRCSICKHTFYCSRICQTKDWKNHKKNCKKSKEAEFERRYIEKWLLQKNLHIDPSTENRDPVTGIRRRPVSSARYPAEYEKKSGTDYFDDDYDSELPETVFFKNVKYDTPKIEQLRSGSRKPKKQSLLLKSFAPSDLSKLVRVCFDENNWESLYDEEEEDDAFYDTNYRALQAILKVLIKPENVQSGALLQQKECILDFFDRMTLVEDIVDCDFTALFYDLVMEANKDPAQPEDWSFLTQLFIDEFVLNNEMKQNKRWHCFDYFKHMAPPSLRPAVVRSLAYILEDPDLRWMDPTFIAVTISTLAELEAVQYVPLIKKAFELNVVDLEWINYTSTLEDLGQSVDMNDELSKRYNKVELAREKYRKEMREKDGII</sequence>
<keyword evidence="2 4" id="KW-0863">Zinc-finger</keyword>
<keyword evidence="7" id="KW-1185">Reference proteome</keyword>
<dbReference type="EMBL" id="JAOPGA020001603">
    <property type="protein sequence ID" value="KAL0489784.1"/>
    <property type="molecule type" value="Genomic_DNA"/>
</dbReference>
<evidence type="ECO:0000256" key="2">
    <source>
        <dbReference type="ARBA" id="ARBA00022771"/>
    </source>
</evidence>
<dbReference type="Proteomes" id="UP001431209">
    <property type="component" value="Unassembled WGS sequence"/>
</dbReference>
<dbReference type="Gene3D" id="6.10.140.2220">
    <property type="match status" value="1"/>
</dbReference>
<dbReference type="SUPFAM" id="SSF144232">
    <property type="entry name" value="HIT/MYND zinc finger-like"/>
    <property type="match status" value="1"/>
</dbReference>
<dbReference type="PROSITE" id="PS50865">
    <property type="entry name" value="ZF_MYND_2"/>
    <property type="match status" value="1"/>
</dbReference>
<reference evidence="6 7" key="1">
    <citation type="submission" date="2024-03" db="EMBL/GenBank/DDBJ databases">
        <title>The Acrasis kona genome and developmental transcriptomes reveal deep origins of eukaryotic multicellular pathways.</title>
        <authorList>
            <person name="Sheikh S."/>
            <person name="Fu C.-J."/>
            <person name="Brown M.W."/>
            <person name="Baldauf S.L."/>
        </authorList>
    </citation>
    <scope>NUCLEOTIDE SEQUENCE [LARGE SCALE GENOMIC DNA]</scope>
    <source>
        <strain evidence="6 7">ATCC MYA-3509</strain>
    </source>
</reference>
<dbReference type="GO" id="GO:0008270">
    <property type="term" value="F:zinc ion binding"/>
    <property type="evidence" value="ECO:0007669"/>
    <property type="project" value="UniProtKB-KW"/>
</dbReference>
<dbReference type="AlphaFoldDB" id="A0AAW2ZKD2"/>
<dbReference type="PROSITE" id="PS01360">
    <property type="entry name" value="ZF_MYND_1"/>
    <property type="match status" value="1"/>
</dbReference>
<evidence type="ECO:0000256" key="4">
    <source>
        <dbReference type="PROSITE-ProRule" id="PRU00134"/>
    </source>
</evidence>
<comment type="caution">
    <text evidence="6">The sequence shown here is derived from an EMBL/GenBank/DDBJ whole genome shotgun (WGS) entry which is preliminary data.</text>
</comment>
<evidence type="ECO:0000256" key="1">
    <source>
        <dbReference type="ARBA" id="ARBA00022723"/>
    </source>
</evidence>
<feature type="domain" description="MYND-type" evidence="5">
    <location>
        <begin position="12"/>
        <end position="49"/>
    </location>
</feature>
<organism evidence="6 7">
    <name type="scientific">Acrasis kona</name>
    <dbReference type="NCBI Taxonomy" id="1008807"/>
    <lineage>
        <taxon>Eukaryota</taxon>
        <taxon>Discoba</taxon>
        <taxon>Heterolobosea</taxon>
        <taxon>Tetramitia</taxon>
        <taxon>Eutetramitia</taxon>
        <taxon>Acrasidae</taxon>
        <taxon>Acrasis</taxon>
    </lineage>
</organism>
<dbReference type="InterPro" id="IPR002893">
    <property type="entry name" value="Znf_MYND"/>
</dbReference>
<evidence type="ECO:0000313" key="6">
    <source>
        <dbReference type="EMBL" id="KAL0489784.1"/>
    </source>
</evidence>
<evidence type="ECO:0000259" key="5">
    <source>
        <dbReference type="PROSITE" id="PS50865"/>
    </source>
</evidence>
<keyword evidence="3" id="KW-0862">Zinc</keyword>